<evidence type="ECO:0000259" key="1">
    <source>
        <dbReference type="Pfam" id="PF00561"/>
    </source>
</evidence>
<name>A0A0D7BVE3_9AGAR</name>
<dbReference type="Pfam" id="PF00561">
    <property type="entry name" value="Abhydrolase_1"/>
    <property type="match status" value="1"/>
</dbReference>
<evidence type="ECO:0000313" key="2">
    <source>
        <dbReference type="EMBL" id="KIY73596.1"/>
    </source>
</evidence>
<dbReference type="SUPFAM" id="SSF53474">
    <property type="entry name" value="alpha/beta-Hydrolases"/>
    <property type="match status" value="1"/>
</dbReference>
<dbReference type="OrthoDB" id="8119704at2759"/>
<keyword evidence="3" id="KW-1185">Reference proteome</keyword>
<evidence type="ECO:0000313" key="3">
    <source>
        <dbReference type="Proteomes" id="UP000054007"/>
    </source>
</evidence>
<dbReference type="InterPro" id="IPR000073">
    <property type="entry name" value="AB_hydrolase_1"/>
</dbReference>
<proteinExistence type="predicted"/>
<feature type="domain" description="AB hydrolase-1" evidence="1">
    <location>
        <begin position="30"/>
        <end position="261"/>
    </location>
</feature>
<dbReference type="GO" id="GO:0016787">
    <property type="term" value="F:hydrolase activity"/>
    <property type="evidence" value="ECO:0007669"/>
    <property type="project" value="UniProtKB-KW"/>
</dbReference>
<accession>A0A0D7BVE3</accession>
<protein>
    <submittedName>
        <fullName evidence="2">Alpha/beta-hydrolase</fullName>
    </submittedName>
</protein>
<dbReference type="STRING" id="1314674.A0A0D7BVE3"/>
<reference evidence="2 3" key="1">
    <citation type="journal article" date="2015" name="Fungal Genet. Biol.">
        <title>Evolution of novel wood decay mechanisms in Agaricales revealed by the genome sequences of Fistulina hepatica and Cylindrobasidium torrendii.</title>
        <authorList>
            <person name="Floudas D."/>
            <person name="Held B.W."/>
            <person name="Riley R."/>
            <person name="Nagy L.G."/>
            <person name="Koehler G."/>
            <person name="Ransdell A.S."/>
            <person name="Younus H."/>
            <person name="Chow J."/>
            <person name="Chiniquy J."/>
            <person name="Lipzen A."/>
            <person name="Tritt A."/>
            <person name="Sun H."/>
            <person name="Haridas S."/>
            <person name="LaButti K."/>
            <person name="Ohm R.A."/>
            <person name="Kues U."/>
            <person name="Blanchette R.A."/>
            <person name="Grigoriev I.V."/>
            <person name="Minto R.E."/>
            <person name="Hibbett D.S."/>
        </authorList>
    </citation>
    <scope>NUCLEOTIDE SEQUENCE [LARGE SCALE GENOMIC DNA]</scope>
    <source>
        <strain evidence="2 3">FP15055 ss-10</strain>
    </source>
</reference>
<dbReference type="Gene3D" id="3.40.50.1820">
    <property type="entry name" value="alpha/beta hydrolase"/>
    <property type="match status" value="1"/>
</dbReference>
<organism evidence="2 3">
    <name type="scientific">Cylindrobasidium torrendii FP15055 ss-10</name>
    <dbReference type="NCBI Taxonomy" id="1314674"/>
    <lineage>
        <taxon>Eukaryota</taxon>
        <taxon>Fungi</taxon>
        <taxon>Dikarya</taxon>
        <taxon>Basidiomycota</taxon>
        <taxon>Agaricomycotina</taxon>
        <taxon>Agaricomycetes</taxon>
        <taxon>Agaricomycetidae</taxon>
        <taxon>Agaricales</taxon>
        <taxon>Marasmiineae</taxon>
        <taxon>Physalacriaceae</taxon>
        <taxon>Cylindrobasidium</taxon>
    </lineage>
</organism>
<dbReference type="InterPro" id="IPR050471">
    <property type="entry name" value="AB_hydrolase"/>
</dbReference>
<sequence length="312" mass="34753">MASPSKLTLEDGAIISYEILGGPEVANEIPLVLVGGMAIVRGDWDRIAPALSQYRPVLVYDHRGIGDSTLPHTQTSLAIKDMARDLIQLVKHIGWKQVSLCGFSMGGVVVQHLLLFEHLHRGEVLPFRLTHVFLTGTTPTSDFLKDDDYNFRFANPGKGAKTLQDMKNIIRPTVNALFDPAWVSDPANAERYDTVLTRMLYNRPRKTMFLQTQALSAFDFSDLHQKVTPSPSGPHVMVIHGKRDAVIPFRYGSALLARLPHACTPEVGSGAGQLPTLEFGHQWFEYFDASVWVGILDSFIRNRMTVETKSKL</sequence>
<dbReference type="Proteomes" id="UP000054007">
    <property type="component" value="Unassembled WGS sequence"/>
</dbReference>
<gene>
    <name evidence="2" type="ORF">CYLTODRAFT_485441</name>
</gene>
<dbReference type="PANTHER" id="PTHR43433:SF5">
    <property type="entry name" value="AB HYDROLASE-1 DOMAIN-CONTAINING PROTEIN"/>
    <property type="match status" value="1"/>
</dbReference>
<keyword evidence="2" id="KW-0378">Hydrolase</keyword>
<dbReference type="PANTHER" id="PTHR43433">
    <property type="entry name" value="HYDROLASE, ALPHA/BETA FOLD FAMILY PROTEIN"/>
    <property type="match status" value="1"/>
</dbReference>
<dbReference type="EMBL" id="KN880435">
    <property type="protein sequence ID" value="KIY73596.1"/>
    <property type="molecule type" value="Genomic_DNA"/>
</dbReference>
<dbReference type="InterPro" id="IPR029058">
    <property type="entry name" value="AB_hydrolase_fold"/>
</dbReference>
<dbReference type="AlphaFoldDB" id="A0A0D7BVE3"/>